<name>A0A6J6F6P7_9ZZZZ</name>
<dbReference type="AlphaFoldDB" id="A0A6J6F6P7"/>
<dbReference type="EMBL" id="CAEZUG010000003">
    <property type="protein sequence ID" value="CAB4584246.1"/>
    <property type="molecule type" value="Genomic_DNA"/>
</dbReference>
<feature type="domain" description="Microcystin LR degradation protein MlrC C-terminal" evidence="1">
    <location>
        <begin position="300"/>
        <end position="477"/>
    </location>
</feature>
<sequence>MRVIIAELKQESNTFAPLTTVEDFNGFHLIYGDDVIEKLHGTNSEIAGFLNILEAKGHEVIPIMAAFAVSGGPLTSEAYKFLTDHLYSGIQSAGKIDGVLLALHGAMVSVGELDADGAIIERVREIVGSDVPIMVTMDLHANITKKKVKNATTISGFLTCPHIDLIETGERAARMLCGVLDGTSNPTMAWQKVPMVTPACKQVDFKPGPYRDLLQENISLNSHGAIDSSAFTVQPWLDIPELGYGAIVITENDSALAKDLVSQLAEKMWELRRELIDIALLSPSIAIESALKKTVGPVVMSDLADGTGAGSPGDSSAVLATLVAAKPNKRCLVSVCDPEVAALAASVGVGAQISTSIGAKKSFAFSSPTQITGKVLRSGVEHFRFTQKGYNGMKVEMGLCAVIEIGEIRVLVTSLPAFTTDPEFYRCVGLEPTTAQIVVVKSHVQFQDSYDALASEILLLDTPGMSSDNVAKLPFTNIDRPLYPWDPDAVFDARAGQ</sequence>
<evidence type="ECO:0000313" key="3">
    <source>
        <dbReference type="EMBL" id="CAB4584246.1"/>
    </source>
</evidence>
<accession>A0A6J6F6P7</accession>
<dbReference type="Pfam" id="PF07171">
    <property type="entry name" value="MlrC_C"/>
    <property type="match status" value="1"/>
</dbReference>
<protein>
    <submittedName>
        <fullName evidence="3">Unannotated protein</fullName>
    </submittedName>
</protein>
<gene>
    <name evidence="3" type="ORF">UFOPK1795_00114</name>
</gene>
<dbReference type="Pfam" id="PF07364">
    <property type="entry name" value="DUF1485"/>
    <property type="match status" value="1"/>
</dbReference>
<evidence type="ECO:0000259" key="1">
    <source>
        <dbReference type="Pfam" id="PF07171"/>
    </source>
</evidence>
<feature type="domain" description="Microcystin LR degradation protein MlrC N-terminal" evidence="2">
    <location>
        <begin position="2"/>
        <end position="290"/>
    </location>
</feature>
<dbReference type="PIRSF" id="PIRSF012702">
    <property type="entry name" value="UCP012702"/>
    <property type="match status" value="1"/>
</dbReference>
<evidence type="ECO:0000259" key="2">
    <source>
        <dbReference type="Pfam" id="PF07364"/>
    </source>
</evidence>
<organism evidence="3">
    <name type="scientific">freshwater metagenome</name>
    <dbReference type="NCBI Taxonomy" id="449393"/>
    <lineage>
        <taxon>unclassified sequences</taxon>
        <taxon>metagenomes</taxon>
        <taxon>ecological metagenomes</taxon>
    </lineage>
</organism>
<dbReference type="InterPro" id="IPR015995">
    <property type="entry name" value="MlrC_N"/>
</dbReference>
<reference evidence="3" key="1">
    <citation type="submission" date="2020-05" db="EMBL/GenBank/DDBJ databases">
        <authorList>
            <person name="Chiriac C."/>
            <person name="Salcher M."/>
            <person name="Ghai R."/>
            <person name="Kavagutti S V."/>
        </authorList>
    </citation>
    <scope>NUCLEOTIDE SEQUENCE</scope>
</reference>
<dbReference type="InterPro" id="IPR009197">
    <property type="entry name" value="MlrC"/>
</dbReference>
<dbReference type="InterPro" id="IPR010799">
    <property type="entry name" value="MlrC_C"/>
</dbReference>
<proteinExistence type="predicted"/>